<organism evidence="1 2">
    <name type="scientific">Mycena alexandri</name>
    <dbReference type="NCBI Taxonomy" id="1745969"/>
    <lineage>
        <taxon>Eukaryota</taxon>
        <taxon>Fungi</taxon>
        <taxon>Dikarya</taxon>
        <taxon>Basidiomycota</taxon>
        <taxon>Agaricomycotina</taxon>
        <taxon>Agaricomycetes</taxon>
        <taxon>Agaricomycetidae</taxon>
        <taxon>Agaricales</taxon>
        <taxon>Marasmiineae</taxon>
        <taxon>Mycenaceae</taxon>
        <taxon>Mycena</taxon>
    </lineage>
</organism>
<comment type="caution">
    <text evidence="1">The sequence shown here is derived from an EMBL/GenBank/DDBJ whole genome shotgun (WGS) entry which is preliminary data.</text>
</comment>
<protein>
    <submittedName>
        <fullName evidence="1">Uncharacterized protein</fullName>
    </submittedName>
</protein>
<proteinExistence type="predicted"/>
<accession>A0AAD6SWN7</accession>
<reference evidence="1" key="1">
    <citation type="submission" date="2023-03" db="EMBL/GenBank/DDBJ databases">
        <title>Massive genome expansion in bonnet fungi (Mycena s.s.) driven by repeated elements and novel gene families across ecological guilds.</title>
        <authorList>
            <consortium name="Lawrence Berkeley National Laboratory"/>
            <person name="Harder C.B."/>
            <person name="Miyauchi S."/>
            <person name="Viragh M."/>
            <person name="Kuo A."/>
            <person name="Thoen E."/>
            <person name="Andreopoulos B."/>
            <person name="Lu D."/>
            <person name="Skrede I."/>
            <person name="Drula E."/>
            <person name="Henrissat B."/>
            <person name="Morin E."/>
            <person name="Kohler A."/>
            <person name="Barry K."/>
            <person name="LaButti K."/>
            <person name="Morin E."/>
            <person name="Salamov A."/>
            <person name="Lipzen A."/>
            <person name="Mereny Z."/>
            <person name="Hegedus B."/>
            <person name="Baldrian P."/>
            <person name="Stursova M."/>
            <person name="Weitz H."/>
            <person name="Taylor A."/>
            <person name="Grigoriev I.V."/>
            <person name="Nagy L.G."/>
            <person name="Martin F."/>
            <person name="Kauserud H."/>
        </authorList>
    </citation>
    <scope>NUCLEOTIDE SEQUENCE</scope>
    <source>
        <strain evidence="1">CBHHK200</strain>
    </source>
</reference>
<sequence length="144" mass="15794">MPSEQPPAAFGRSVSSALRQPFFGTSPGTLDCLWHSGPTVPSEHLWRHLASPFGLRHRSGNHSEFSVLRDTPPLVSGMSSYMPLSAELCSSCPVDQSSTISGFFIVFFETTDKSSKGTSNKRFPTEPPFRFSQETSGHLCWPSV</sequence>
<dbReference type="EMBL" id="JARJCM010000052">
    <property type="protein sequence ID" value="KAJ7035188.1"/>
    <property type="molecule type" value="Genomic_DNA"/>
</dbReference>
<name>A0AAD6SWN7_9AGAR</name>
<evidence type="ECO:0000313" key="2">
    <source>
        <dbReference type="Proteomes" id="UP001218188"/>
    </source>
</evidence>
<gene>
    <name evidence="1" type="ORF">C8F04DRAFT_1259250</name>
</gene>
<evidence type="ECO:0000313" key="1">
    <source>
        <dbReference type="EMBL" id="KAJ7035188.1"/>
    </source>
</evidence>
<keyword evidence="2" id="KW-1185">Reference proteome</keyword>
<dbReference type="Proteomes" id="UP001218188">
    <property type="component" value="Unassembled WGS sequence"/>
</dbReference>
<dbReference type="AlphaFoldDB" id="A0AAD6SWN7"/>